<evidence type="ECO:0000313" key="2">
    <source>
        <dbReference type="Proteomes" id="UP000299102"/>
    </source>
</evidence>
<dbReference type="AlphaFoldDB" id="A0A4C1SVQ5"/>
<evidence type="ECO:0000313" key="1">
    <source>
        <dbReference type="EMBL" id="GBP06252.1"/>
    </source>
</evidence>
<gene>
    <name evidence="1" type="ORF">EVAR_3595_1</name>
</gene>
<sequence>MHKTSARKSSLHIHTNNEHCGPIFRYCILRNSSCSSRLALGRFYTPGDSFNRAARPKADFRRTATGAPPRAGGRVQIVRCACAHSDVLDELPNWEIVTGDDKTVQTQSKTNCLIEIAIAGDVR</sequence>
<name>A0A4C1SVQ5_EUMVA</name>
<dbReference type="EMBL" id="BGZK01000021">
    <property type="protein sequence ID" value="GBP06252.1"/>
    <property type="molecule type" value="Genomic_DNA"/>
</dbReference>
<proteinExistence type="predicted"/>
<keyword evidence="2" id="KW-1185">Reference proteome</keyword>
<reference evidence="1 2" key="1">
    <citation type="journal article" date="2019" name="Commun. Biol.">
        <title>The bagworm genome reveals a unique fibroin gene that provides high tensile strength.</title>
        <authorList>
            <person name="Kono N."/>
            <person name="Nakamura H."/>
            <person name="Ohtoshi R."/>
            <person name="Tomita M."/>
            <person name="Numata K."/>
            <person name="Arakawa K."/>
        </authorList>
    </citation>
    <scope>NUCLEOTIDE SEQUENCE [LARGE SCALE GENOMIC DNA]</scope>
</reference>
<protein>
    <submittedName>
        <fullName evidence="1">Uncharacterized protein</fullName>
    </submittedName>
</protein>
<comment type="caution">
    <text evidence="1">The sequence shown here is derived from an EMBL/GenBank/DDBJ whole genome shotgun (WGS) entry which is preliminary data.</text>
</comment>
<accession>A0A4C1SVQ5</accession>
<dbReference type="Proteomes" id="UP000299102">
    <property type="component" value="Unassembled WGS sequence"/>
</dbReference>
<organism evidence="1 2">
    <name type="scientific">Eumeta variegata</name>
    <name type="common">Bagworm moth</name>
    <name type="synonym">Eumeta japonica</name>
    <dbReference type="NCBI Taxonomy" id="151549"/>
    <lineage>
        <taxon>Eukaryota</taxon>
        <taxon>Metazoa</taxon>
        <taxon>Ecdysozoa</taxon>
        <taxon>Arthropoda</taxon>
        <taxon>Hexapoda</taxon>
        <taxon>Insecta</taxon>
        <taxon>Pterygota</taxon>
        <taxon>Neoptera</taxon>
        <taxon>Endopterygota</taxon>
        <taxon>Lepidoptera</taxon>
        <taxon>Glossata</taxon>
        <taxon>Ditrysia</taxon>
        <taxon>Tineoidea</taxon>
        <taxon>Psychidae</taxon>
        <taxon>Oiketicinae</taxon>
        <taxon>Eumeta</taxon>
    </lineage>
</organism>